<proteinExistence type="predicted"/>
<dbReference type="InterPro" id="IPR005598">
    <property type="entry name" value="ATP_synth_I"/>
</dbReference>
<keyword evidence="4 6" id="KW-1133">Transmembrane helix</keyword>
<dbReference type="Pfam" id="PF03899">
    <property type="entry name" value="ATP-synt_I"/>
    <property type="match status" value="1"/>
</dbReference>
<protein>
    <submittedName>
        <fullName evidence="7">F0F1 ATP synthase subunit I</fullName>
    </submittedName>
</protein>
<keyword evidence="2" id="KW-1003">Cell membrane</keyword>
<comment type="caution">
    <text evidence="7">The sequence shown here is derived from an EMBL/GenBank/DDBJ whole genome shotgun (WGS) entry which is preliminary data.</text>
</comment>
<feature type="transmembrane region" description="Helical" evidence="6">
    <location>
        <begin position="109"/>
        <end position="129"/>
    </location>
</feature>
<feature type="transmembrane region" description="Helical" evidence="6">
    <location>
        <begin position="86"/>
        <end position="103"/>
    </location>
</feature>
<keyword evidence="8" id="KW-1185">Reference proteome</keyword>
<evidence type="ECO:0000256" key="1">
    <source>
        <dbReference type="ARBA" id="ARBA00004651"/>
    </source>
</evidence>
<evidence type="ECO:0000256" key="5">
    <source>
        <dbReference type="ARBA" id="ARBA00023136"/>
    </source>
</evidence>
<evidence type="ECO:0000256" key="2">
    <source>
        <dbReference type="ARBA" id="ARBA00022475"/>
    </source>
</evidence>
<evidence type="ECO:0000256" key="6">
    <source>
        <dbReference type="SAM" id="Phobius"/>
    </source>
</evidence>
<accession>A0ABT5UF23</accession>
<evidence type="ECO:0000313" key="7">
    <source>
        <dbReference type="EMBL" id="MDE1464068.1"/>
    </source>
</evidence>
<feature type="transmembrane region" description="Helical" evidence="6">
    <location>
        <begin position="44"/>
        <end position="62"/>
    </location>
</feature>
<name>A0ABT5UF23_9GAMM</name>
<evidence type="ECO:0000256" key="3">
    <source>
        <dbReference type="ARBA" id="ARBA00022692"/>
    </source>
</evidence>
<comment type="subcellular location">
    <subcellularLocation>
        <location evidence="1">Cell membrane</location>
        <topology evidence="1">Multi-pass membrane protein</topology>
    </subcellularLocation>
</comment>
<gene>
    <name evidence="7" type="ORF">ORQ98_19105</name>
</gene>
<keyword evidence="3 6" id="KW-0812">Transmembrane</keyword>
<evidence type="ECO:0000256" key="4">
    <source>
        <dbReference type="ARBA" id="ARBA00022989"/>
    </source>
</evidence>
<dbReference type="RefSeq" id="WP_274690399.1">
    <property type="nucleotide sequence ID" value="NZ_JAPMOU010000028.1"/>
</dbReference>
<evidence type="ECO:0000313" key="8">
    <source>
        <dbReference type="Proteomes" id="UP001528823"/>
    </source>
</evidence>
<reference evidence="7 8" key="1">
    <citation type="submission" date="2022-11" db="EMBL/GenBank/DDBJ databases">
        <title>Spartinivicinus poritis sp. nov., isolated from scleractinian coral Porites lutea.</title>
        <authorList>
            <person name="Zhang G."/>
            <person name="Cai L."/>
            <person name="Wei Q."/>
        </authorList>
    </citation>
    <scope>NUCLEOTIDE SEQUENCE [LARGE SCALE GENOMIC DNA]</scope>
    <source>
        <strain evidence="7 8">A2-2</strain>
    </source>
</reference>
<dbReference type="NCBIfam" id="NF004414">
    <property type="entry name" value="PRK05760.1"/>
    <property type="match status" value="1"/>
</dbReference>
<sequence length="131" mass="14231">MGLAKVVMGAPHLRKPPIYRVIIAQFIVTVCVACVLLLHSVVTAYSAFLGGLICLIPNAYLAKKAFQYSGARAAKQIAHSFYKGEAVKLGLTALLFALVFGFVEPLNVFALFGTFILVQTVNWFTALLLKL</sequence>
<keyword evidence="5 6" id="KW-0472">Membrane</keyword>
<dbReference type="EMBL" id="JAPMOU010000028">
    <property type="protein sequence ID" value="MDE1464068.1"/>
    <property type="molecule type" value="Genomic_DNA"/>
</dbReference>
<organism evidence="7 8">
    <name type="scientific">Spartinivicinus poritis</name>
    <dbReference type="NCBI Taxonomy" id="2994640"/>
    <lineage>
        <taxon>Bacteria</taxon>
        <taxon>Pseudomonadati</taxon>
        <taxon>Pseudomonadota</taxon>
        <taxon>Gammaproteobacteria</taxon>
        <taxon>Oceanospirillales</taxon>
        <taxon>Zooshikellaceae</taxon>
        <taxon>Spartinivicinus</taxon>
    </lineage>
</organism>
<feature type="transmembrane region" description="Helical" evidence="6">
    <location>
        <begin position="21"/>
        <end position="38"/>
    </location>
</feature>
<dbReference type="Proteomes" id="UP001528823">
    <property type="component" value="Unassembled WGS sequence"/>
</dbReference>